<gene>
    <name evidence="3" type="ORF">ETSY2_47330</name>
</gene>
<dbReference type="EMBL" id="AZHX01002250">
    <property type="protein sequence ID" value="ETW95950.1"/>
    <property type="molecule type" value="Genomic_DNA"/>
</dbReference>
<accession>W4LE24</accession>
<proteinExistence type="inferred from homology"/>
<dbReference type="SUPFAM" id="SSF54506">
    <property type="entry name" value="Diaminopimelate epimerase-like"/>
    <property type="match status" value="2"/>
</dbReference>
<dbReference type="PANTHER" id="PTHR43709:SF2">
    <property type="entry name" value="DUF453 DOMAIN PROTEIN (AFU_ORTHOLOGUE AFUA_6G00360)"/>
    <property type="match status" value="1"/>
</dbReference>
<reference evidence="3 4" key="1">
    <citation type="journal article" date="2014" name="Nature">
        <title>An environmental bacterial taxon with a large and distinct metabolic repertoire.</title>
        <authorList>
            <person name="Wilson M.C."/>
            <person name="Mori T."/>
            <person name="Ruckert C."/>
            <person name="Uria A.R."/>
            <person name="Helf M.J."/>
            <person name="Takada K."/>
            <person name="Gernert C."/>
            <person name="Steffens U.A."/>
            <person name="Heycke N."/>
            <person name="Schmitt S."/>
            <person name="Rinke C."/>
            <person name="Helfrich E.J."/>
            <person name="Brachmann A.O."/>
            <person name="Gurgui C."/>
            <person name="Wakimoto T."/>
            <person name="Kracht M."/>
            <person name="Crusemann M."/>
            <person name="Hentschel U."/>
            <person name="Abe I."/>
            <person name="Matsunaga S."/>
            <person name="Kalinowski J."/>
            <person name="Takeyama H."/>
            <person name="Piel J."/>
        </authorList>
    </citation>
    <scope>NUCLEOTIDE SEQUENCE [LARGE SCALE GENOMIC DNA]</scope>
    <source>
        <strain evidence="4">TSY2</strain>
    </source>
</reference>
<name>W4LE24_9BACT</name>
<dbReference type="AlphaFoldDB" id="W4LE24"/>
<dbReference type="InterPro" id="IPR007400">
    <property type="entry name" value="PrpF-like"/>
</dbReference>
<dbReference type="Pfam" id="PF04303">
    <property type="entry name" value="PrpF"/>
    <property type="match status" value="1"/>
</dbReference>
<evidence type="ECO:0000256" key="2">
    <source>
        <dbReference type="ARBA" id="ARBA00023235"/>
    </source>
</evidence>
<evidence type="ECO:0000256" key="1">
    <source>
        <dbReference type="ARBA" id="ARBA00007673"/>
    </source>
</evidence>
<sequence length="393" mass="41897">MQTKIPAVFMRGGTSRAVFFREDVMAPYDRVTCERIMLAALGSPDPDGRQIDGLGGGISSLSKAAIIGHCDDGESDVTFNFAQVDVRKPFVDWGGTCGNMSSAVGPFAIDEGLVPAVSPVTQVRVLAINTGKRYIAHVPVRDGCAEVEGDYRIDGVPGPGARIALEYLEPGGSLGGVLLPTGETRQALRLSDGRSVTISIVDAAIPMVYVRAEELGADATQLAPELDSHRELQARLEEIRCHAAVRLGLADDIETAHTQVKAIPKIAMVAPPAPYTTSSGKSLGADQIDLVGRAISMENTHRTFPATSSMCTAVAAAVEGTVVHEMSQAPTPERLRLGHPAGLMDIGANVSCRDGQWYAESVTTQRTARRVMEGMILVPQRYMEGKPWFEAEA</sequence>
<comment type="caution">
    <text evidence="3">The sequence shown here is derived from an EMBL/GenBank/DDBJ whole genome shotgun (WGS) entry which is preliminary data.</text>
</comment>
<evidence type="ECO:0000313" key="3">
    <source>
        <dbReference type="EMBL" id="ETW95950.1"/>
    </source>
</evidence>
<protein>
    <recommendedName>
        <fullName evidence="5">3-methylitaconate isomerase</fullName>
    </recommendedName>
</protein>
<organism evidence="3 4">
    <name type="scientific">Candidatus Entotheonella gemina</name>
    <dbReference type="NCBI Taxonomy" id="1429439"/>
    <lineage>
        <taxon>Bacteria</taxon>
        <taxon>Pseudomonadati</taxon>
        <taxon>Nitrospinota/Tectimicrobiota group</taxon>
        <taxon>Candidatus Tectimicrobiota</taxon>
        <taxon>Candidatus Entotheonellia</taxon>
        <taxon>Candidatus Entotheonellales</taxon>
        <taxon>Candidatus Entotheonellaceae</taxon>
        <taxon>Candidatus Entotheonella</taxon>
    </lineage>
</organism>
<dbReference type="GO" id="GO:0016853">
    <property type="term" value="F:isomerase activity"/>
    <property type="evidence" value="ECO:0007669"/>
    <property type="project" value="UniProtKB-KW"/>
</dbReference>
<keyword evidence="2" id="KW-0413">Isomerase</keyword>
<keyword evidence="4" id="KW-1185">Reference proteome</keyword>
<comment type="similarity">
    <text evidence="1">Belongs to the PrpF family.</text>
</comment>
<dbReference type="HOGENOM" id="CLU_026443_2_0_7"/>
<dbReference type="Gene3D" id="3.10.310.10">
    <property type="entry name" value="Diaminopimelate Epimerase, Chain A, domain 1"/>
    <property type="match status" value="2"/>
</dbReference>
<evidence type="ECO:0000313" key="4">
    <source>
        <dbReference type="Proteomes" id="UP000019140"/>
    </source>
</evidence>
<dbReference type="Proteomes" id="UP000019140">
    <property type="component" value="Unassembled WGS sequence"/>
</dbReference>
<dbReference type="PANTHER" id="PTHR43709">
    <property type="entry name" value="ACONITATE ISOMERASE-RELATED"/>
    <property type="match status" value="1"/>
</dbReference>
<evidence type="ECO:0008006" key="5">
    <source>
        <dbReference type="Google" id="ProtNLM"/>
    </source>
</evidence>